<dbReference type="OrthoDB" id="9802667at2"/>
<dbReference type="PANTHER" id="PTHR30246">
    <property type="entry name" value="2-KETO-3-DEOXY-6-PHOSPHOGLUCONATE ALDOLASE"/>
    <property type="match status" value="1"/>
</dbReference>
<evidence type="ECO:0000256" key="1">
    <source>
        <dbReference type="ARBA" id="ARBA00004761"/>
    </source>
</evidence>
<comment type="similarity">
    <text evidence="2">Belongs to the KHG/KDPG aldolase family.</text>
</comment>
<keyword evidence="5" id="KW-0119">Carbohydrate metabolism</keyword>
<dbReference type="InterPro" id="IPR013785">
    <property type="entry name" value="Aldolase_TIM"/>
</dbReference>
<name>F5YNJ2_TREPZ</name>
<dbReference type="NCBIfam" id="TIGR01182">
    <property type="entry name" value="eda"/>
    <property type="match status" value="1"/>
</dbReference>
<evidence type="ECO:0000256" key="3">
    <source>
        <dbReference type="ARBA" id="ARBA00011233"/>
    </source>
</evidence>
<dbReference type="InterPro" id="IPR031338">
    <property type="entry name" value="KDPG/KHG_AS_2"/>
</dbReference>
<organism evidence="6 7">
    <name type="scientific">Treponema primitia (strain ATCC BAA-887 / DSM 12427 / ZAS-2)</name>
    <dbReference type="NCBI Taxonomy" id="545694"/>
    <lineage>
        <taxon>Bacteria</taxon>
        <taxon>Pseudomonadati</taxon>
        <taxon>Spirochaetota</taxon>
        <taxon>Spirochaetia</taxon>
        <taxon>Spirochaetales</taxon>
        <taxon>Treponemataceae</taxon>
        <taxon>Treponema</taxon>
    </lineage>
</organism>
<dbReference type="InterPro" id="IPR000887">
    <property type="entry name" value="Aldlse_KDPG_KHG"/>
</dbReference>
<dbReference type="PROSITE" id="PS00160">
    <property type="entry name" value="ALDOLASE_KDPG_KHG_2"/>
    <property type="match status" value="1"/>
</dbReference>
<evidence type="ECO:0000256" key="4">
    <source>
        <dbReference type="ARBA" id="ARBA00023239"/>
    </source>
</evidence>
<dbReference type="EMBL" id="CP001843">
    <property type="protein sequence ID" value="AEF85863.1"/>
    <property type="molecule type" value="Genomic_DNA"/>
</dbReference>
<keyword evidence="7" id="KW-1185">Reference proteome</keyword>
<dbReference type="eggNOG" id="COG0800">
    <property type="taxonomic scope" value="Bacteria"/>
</dbReference>
<dbReference type="HOGENOM" id="CLU_077795_1_1_12"/>
<evidence type="ECO:0000256" key="2">
    <source>
        <dbReference type="ARBA" id="ARBA00006906"/>
    </source>
</evidence>
<protein>
    <submittedName>
        <fullName evidence="6">Khg/kdpg aldolase</fullName>
        <ecNumber evidence="6">4.1.2.14</ecNumber>
        <ecNumber evidence="6">4.1.3.16</ecNumber>
    </submittedName>
</protein>
<evidence type="ECO:0000313" key="7">
    <source>
        <dbReference type="Proteomes" id="UP000009223"/>
    </source>
</evidence>
<dbReference type="STRING" id="545694.TREPR_2991"/>
<sequence>MSGDTHAELYDLLAPKGIIAVLEIDDPGDAVPLCRALVAGGISAIELALRTEAAEPSIERIARDVPEMTIGIGTIIKSGQAQRVKKLGAAFGLAPGFNPAIAAEAKQANLPFIPGIVTPSELEAALEAGASILKFFPAEPSGGASYLKSLNNPYNYLKLSYIPLGGVSEENIGQYANIPQVLGIGGTWIAQRPLIRAKQWDEISRRAKRAIAIWQAYRGTK</sequence>
<evidence type="ECO:0000256" key="5">
    <source>
        <dbReference type="ARBA" id="ARBA00023277"/>
    </source>
</evidence>
<dbReference type="AlphaFoldDB" id="F5YNJ2"/>
<dbReference type="Gene3D" id="3.20.20.70">
    <property type="entry name" value="Aldolase class I"/>
    <property type="match status" value="1"/>
</dbReference>
<comment type="subunit">
    <text evidence="3">Homotrimer.</text>
</comment>
<dbReference type="Pfam" id="PF01081">
    <property type="entry name" value="Aldolase"/>
    <property type="match status" value="1"/>
</dbReference>
<dbReference type="SUPFAM" id="SSF51569">
    <property type="entry name" value="Aldolase"/>
    <property type="match status" value="1"/>
</dbReference>
<dbReference type="PANTHER" id="PTHR30246:SF1">
    <property type="entry name" value="2-DEHYDRO-3-DEOXY-6-PHOSPHOGALACTONATE ALDOLASE-RELATED"/>
    <property type="match status" value="1"/>
</dbReference>
<reference evidence="7" key="1">
    <citation type="submission" date="2009-12" db="EMBL/GenBank/DDBJ databases">
        <title>Complete sequence of Treponema primitia strain ZAS-2.</title>
        <authorList>
            <person name="Tetu S.G."/>
            <person name="Matson E."/>
            <person name="Ren Q."/>
            <person name="Seshadri R."/>
            <person name="Elbourne L."/>
            <person name="Hassan K.A."/>
            <person name="Durkin A."/>
            <person name="Radune D."/>
            <person name="Mohamoud Y."/>
            <person name="Shay R."/>
            <person name="Jin S."/>
            <person name="Zhang X."/>
            <person name="Lucey K."/>
            <person name="Ballor N.R."/>
            <person name="Ottesen E."/>
            <person name="Rosenthal R."/>
            <person name="Allen A."/>
            <person name="Leadbetter J.R."/>
            <person name="Paulsen I.T."/>
        </authorList>
    </citation>
    <scope>NUCLEOTIDE SEQUENCE [LARGE SCALE GENOMIC DNA]</scope>
    <source>
        <strain evidence="7">ATCC BAA-887 / DSM 12427 / ZAS-2</strain>
    </source>
</reference>
<proteinExistence type="inferred from homology"/>
<dbReference type="GO" id="GO:0008675">
    <property type="term" value="F:2-dehydro-3-deoxy-phosphogluconate aldolase activity"/>
    <property type="evidence" value="ECO:0007669"/>
    <property type="project" value="UniProtKB-EC"/>
</dbReference>
<dbReference type="EC" id="4.1.2.14" evidence="6"/>
<dbReference type="EC" id="4.1.3.16" evidence="6"/>
<gene>
    <name evidence="6" type="ordered locus">TREPR_2991</name>
</gene>
<dbReference type="KEGG" id="tpi:TREPR_2991"/>
<comment type="pathway">
    <text evidence="1">Carbohydrate acid metabolism.</text>
</comment>
<dbReference type="RefSeq" id="WP_015707264.1">
    <property type="nucleotide sequence ID" value="NC_015578.1"/>
</dbReference>
<dbReference type="GO" id="GO:0008700">
    <property type="term" value="F:(R,S)-4-hydroxy-2-oxoglutarate aldolase activity"/>
    <property type="evidence" value="ECO:0007669"/>
    <property type="project" value="UniProtKB-EC"/>
</dbReference>
<keyword evidence="4 6" id="KW-0456">Lyase</keyword>
<dbReference type="Proteomes" id="UP000009223">
    <property type="component" value="Chromosome"/>
</dbReference>
<dbReference type="CDD" id="cd00452">
    <property type="entry name" value="KDPG_aldolase"/>
    <property type="match status" value="1"/>
</dbReference>
<accession>F5YNJ2</accession>
<reference evidence="6 7" key="2">
    <citation type="journal article" date="2011" name="ISME J.">
        <title>RNA-seq reveals cooperative metabolic interactions between two termite-gut spirochete species in co-culture.</title>
        <authorList>
            <person name="Rosenthal A.Z."/>
            <person name="Matson E.G."/>
            <person name="Eldar A."/>
            <person name="Leadbetter J.R."/>
        </authorList>
    </citation>
    <scope>NUCLEOTIDE SEQUENCE [LARGE SCALE GENOMIC DNA]</scope>
    <source>
        <strain evidence="7">ATCC BAA-887 / DSM 12427 / ZAS-2</strain>
    </source>
</reference>
<evidence type="ECO:0000313" key="6">
    <source>
        <dbReference type="EMBL" id="AEF85863.1"/>
    </source>
</evidence>